<dbReference type="InterPro" id="IPR009081">
    <property type="entry name" value="PP-bd_ACP"/>
</dbReference>
<reference evidence="8" key="1">
    <citation type="submission" date="2015-12" db="EMBL/GenBank/DDBJ databases">
        <authorList>
            <person name="Shamseldin A."/>
            <person name="Moawad H."/>
            <person name="Abd El-Rahim W.M."/>
            <person name="Sadowsky M.J."/>
        </authorList>
    </citation>
    <scope>NUCLEOTIDE SEQUENCE</scope>
    <source>
        <strain evidence="8">ATCC 31805</strain>
    </source>
</reference>
<reference evidence="8" key="2">
    <citation type="submission" date="2016-02" db="EMBL/GenBank/DDBJ databases">
        <title>Octapeptins revisited.</title>
        <authorList>
            <person name="Velkov T."/>
        </authorList>
    </citation>
    <scope>NUCLEOTIDE SEQUENCE</scope>
    <source>
        <strain evidence="8">ATCC 31805</strain>
    </source>
</reference>
<dbReference type="NCBIfam" id="TIGR01720">
    <property type="entry name" value="NRPS-para261"/>
    <property type="match status" value="1"/>
</dbReference>
<evidence type="ECO:0000256" key="4">
    <source>
        <dbReference type="ARBA" id="ARBA00022553"/>
    </source>
</evidence>
<dbReference type="GO" id="GO:0008610">
    <property type="term" value="P:lipid biosynthetic process"/>
    <property type="evidence" value="ECO:0007669"/>
    <property type="project" value="UniProtKB-ARBA"/>
</dbReference>
<dbReference type="GO" id="GO:0003824">
    <property type="term" value="F:catalytic activity"/>
    <property type="evidence" value="ECO:0007669"/>
    <property type="project" value="UniProtKB-KW"/>
</dbReference>
<dbReference type="EMBL" id="LN999013">
    <property type="protein sequence ID" value="CUX79060.1"/>
    <property type="molecule type" value="Genomic_DNA"/>
</dbReference>
<name>A0A110BH79_NIACI</name>
<dbReference type="CDD" id="cd19543">
    <property type="entry name" value="DCL_NRPS"/>
    <property type="match status" value="1"/>
</dbReference>
<keyword evidence="6" id="KW-0045">Antibiotic biosynthesis</keyword>
<keyword evidence="5" id="KW-0677">Repeat</keyword>
<dbReference type="Gene3D" id="1.10.1200.10">
    <property type="entry name" value="ACP-like"/>
    <property type="match status" value="3"/>
</dbReference>
<dbReference type="FunFam" id="1.10.1200.10:FF:000005">
    <property type="entry name" value="Nonribosomal peptide synthetase 1"/>
    <property type="match status" value="3"/>
</dbReference>
<feature type="domain" description="Carrier" evidence="7">
    <location>
        <begin position="3560"/>
        <end position="3635"/>
    </location>
</feature>
<dbReference type="InterPro" id="IPR036736">
    <property type="entry name" value="ACP-like_sf"/>
</dbReference>
<dbReference type="PANTHER" id="PTHR45527:SF1">
    <property type="entry name" value="FATTY ACID SYNTHASE"/>
    <property type="match status" value="1"/>
</dbReference>
<dbReference type="Pfam" id="PF00501">
    <property type="entry name" value="AMP-binding"/>
    <property type="match status" value="3"/>
</dbReference>
<dbReference type="InterPro" id="IPR020845">
    <property type="entry name" value="AMP-binding_CS"/>
</dbReference>
<dbReference type="InterPro" id="IPR010071">
    <property type="entry name" value="AA_adenyl_dom"/>
</dbReference>
<dbReference type="FunFam" id="3.40.50.12780:FF:000012">
    <property type="entry name" value="Non-ribosomal peptide synthetase"/>
    <property type="match status" value="3"/>
</dbReference>
<protein>
    <submittedName>
        <fullName evidence="8">Octapeptin synthase subunit A</fullName>
    </submittedName>
</protein>
<dbReference type="Gene3D" id="3.30.559.30">
    <property type="entry name" value="Nonribosomal peptide synthetase, condensation domain"/>
    <property type="match status" value="5"/>
</dbReference>
<dbReference type="SUPFAM" id="SSF47336">
    <property type="entry name" value="ACP-like"/>
    <property type="match status" value="3"/>
</dbReference>
<dbReference type="CDD" id="cd19534">
    <property type="entry name" value="E_NRPS"/>
    <property type="match status" value="1"/>
</dbReference>
<dbReference type="SUPFAM" id="SSF56801">
    <property type="entry name" value="Acetyl-CoA synthetase-like"/>
    <property type="match status" value="3"/>
</dbReference>
<dbReference type="SMART" id="SM00823">
    <property type="entry name" value="PKS_PP"/>
    <property type="match status" value="3"/>
</dbReference>
<dbReference type="Gene3D" id="2.30.38.10">
    <property type="entry name" value="Luciferase, Domain 3"/>
    <property type="match status" value="3"/>
</dbReference>
<dbReference type="InterPro" id="IPR020806">
    <property type="entry name" value="PKS_PP-bd"/>
</dbReference>
<dbReference type="Gene3D" id="3.30.300.30">
    <property type="match status" value="3"/>
</dbReference>
<dbReference type="InterPro" id="IPR023213">
    <property type="entry name" value="CAT-like_dom_sf"/>
</dbReference>
<dbReference type="PROSITE" id="PS50075">
    <property type="entry name" value="CARRIER"/>
    <property type="match status" value="3"/>
</dbReference>
<feature type="domain" description="Carrier" evidence="7">
    <location>
        <begin position="979"/>
        <end position="1053"/>
    </location>
</feature>
<dbReference type="InterPro" id="IPR010060">
    <property type="entry name" value="NRPS_synth"/>
</dbReference>
<evidence type="ECO:0000256" key="2">
    <source>
        <dbReference type="ARBA" id="ARBA00006432"/>
    </source>
</evidence>
<dbReference type="InterPro" id="IPR045851">
    <property type="entry name" value="AMP-bd_C_sf"/>
</dbReference>
<dbReference type="SUPFAM" id="SSF52777">
    <property type="entry name" value="CoA-dependent acyltransferases"/>
    <property type="match status" value="10"/>
</dbReference>
<dbReference type="Gene3D" id="3.30.559.10">
    <property type="entry name" value="Chloramphenicol acetyltransferase-like domain"/>
    <property type="match status" value="5"/>
</dbReference>
<dbReference type="PROSITE" id="PS00455">
    <property type="entry name" value="AMP_BINDING"/>
    <property type="match status" value="3"/>
</dbReference>
<dbReference type="GO" id="GO:0044550">
    <property type="term" value="P:secondary metabolite biosynthetic process"/>
    <property type="evidence" value="ECO:0007669"/>
    <property type="project" value="UniProtKB-ARBA"/>
</dbReference>
<dbReference type="PROSITE" id="PS00012">
    <property type="entry name" value="PHOSPHOPANTETHEINE"/>
    <property type="match status" value="3"/>
</dbReference>
<dbReference type="InterPro" id="IPR001242">
    <property type="entry name" value="Condensation_dom"/>
</dbReference>
<feature type="domain" description="Carrier" evidence="7">
    <location>
        <begin position="2508"/>
        <end position="2583"/>
    </location>
</feature>
<dbReference type="PANTHER" id="PTHR45527">
    <property type="entry name" value="NONRIBOSOMAL PEPTIDE SYNTHETASE"/>
    <property type="match status" value="1"/>
</dbReference>
<dbReference type="CDD" id="cd19531">
    <property type="entry name" value="LCL_NRPS-like"/>
    <property type="match status" value="2"/>
</dbReference>
<proteinExistence type="inferred from homology"/>
<accession>A0A110BH79</accession>
<dbReference type="FunFam" id="2.30.38.10:FF:000001">
    <property type="entry name" value="Non-ribosomal peptide synthetase PvdI"/>
    <property type="match status" value="3"/>
</dbReference>
<keyword evidence="4" id="KW-0597">Phosphoprotein</keyword>
<dbReference type="GO" id="GO:0017000">
    <property type="term" value="P:antibiotic biosynthetic process"/>
    <property type="evidence" value="ECO:0007669"/>
    <property type="project" value="UniProtKB-KW"/>
</dbReference>
<dbReference type="Pfam" id="PF13193">
    <property type="entry name" value="AMP-binding_C"/>
    <property type="match status" value="3"/>
</dbReference>
<comment type="similarity">
    <text evidence="2">Belongs to the ATP-dependent AMP-binding enzyme family.</text>
</comment>
<dbReference type="Gene3D" id="3.40.50.980">
    <property type="match status" value="6"/>
</dbReference>
<dbReference type="FunFam" id="3.30.300.30:FF:000010">
    <property type="entry name" value="Enterobactin synthetase component F"/>
    <property type="match status" value="3"/>
</dbReference>
<evidence type="ECO:0000259" key="7">
    <source>
        <dbReference type="PROSITE" id="PS50075"/>
    </source>
</evidence>
<dbReference type="NCBIfam" id="TIGR01733">
    <property type="entry name" value="AA-adenyl-dom"/>
    <property type="match status" value="3"/>
</dbReference>
<evidence type="ECO:0000256" key="3">
    <source>
        <dbReference type="ARBA" id="ARBA00022450"/>
    </source>
</evidence>
<dbReference type="GO" id="GO:0005829">
    <property type="term" value="C:cytosol"/>
    <property type="evidence" value="ECO:0007669"/>
    <property type="project" value="TreeGrafter"/>
</dbReference>
<organism evidence="8">
    <name type="scientific">Niallia circulans</name>
    <name type="common">Bacillus circulans</name>
    <dbReference type="NCBI Taxonomy" id="1397"/>
    <lineage>
        <taxon>Bacteria</taxon>
        <taxon>Bacillati</taxon>
        <taxon>Bacillota</taxon>
        <taxon>Bacilli</taxon>
        <taxon>Bacillales</taxon>
        <taxon>Bacillaceae</taxon>
        <taxon>Niallia</taxon>
    </lineage>
</organism>
<sequence length="4089" mass="462392">MSENKNKLYALTQAQRRIWNMEMMYPNTTVGAIGGTLFIRGHVQTDVLMQSVYKLIREHDAFRIRIAPSEAEPMQWFEEESNIIPECDYLEMGSVEEAKEWQERFNRIPISIFDEKLYHFCVFNINNEEHWFNLKINHIIADGVASHLIVNTVMQNYMDLLNGTVPDQKAKSSYLDYIYAEQEYERSERYQKDKAYWLDKFKSFSEITAIKPNTPYAISTEARRASVPLTHKRYEQLKQFSEQNNVSIFTLFLASLYILLHKVTGNQDITVGTIYANRTSKQEKETIGMFVSTVATRMLLDPDQSAATFLHHVSKEQKSNLRHQKYPYNQLIQDLRKENKQHDIPELFRVDIEYLPLTWSHYDDLSVLQNSRFCGHEVGDFAIHVVDMIDDGRIELNFDYRIQLFEEHEILRIAEQMIAIIEQIIQNPQQTVRELSMLSEEEKSKILTQFNPALPEVPHNKPFHRLFEEQVARNPEAVAVVYEDKQLTYGELNERANRLAGTLREGGIGRESIVGILADRSVDLLVGVMAVWKAGGAYVPLDPDYPSDRIRFMLEDSGAAVLLTQTHLQERAQAWLAEDSALQGVRCLCLDGEHSFGGGGANGPDTSEPHDLAYVIYTSGTTGRPKGVMIEHRSLVNTAAAYRREYRLDQFPVRLLQLASFSFDVFVGDIARTMYNGGTMVICPKDDRIDPTRLYGWIRDWRITAFESTPALIVPFMEHVAEQGLDMSSMELLITSSDSCSVADYRLLQERFGSQFRIINAYGVTEAAIDSSFYDESLDKLPEAGNVPIGKAWLNARFYIVDAKLNPVPVGVLGELCIGGPGVARGYLNRPELNEEKFVDSPFVPGERLYRTGDLARWMEDGNVDFIGRIDYQVKIRGYRIELGEIESAMLRFAGVRQAVVTDWTDERGQKYLCGYAVAEQELDLEELQSYLDQMLPSHMVPARLVRLEQLPLTPNGKVDRKALPEPEGNVQAGAKYAAPRTAAELALASVWQAVLGVERVGILDNFFALGGDSIKALQVSSRLLQTGYKMVMRDLFHHPTIAALSPHLQAAGKIASQEEVTGDVALTPIQRWFFEQNPADLHHSNQSFMQYRQQGFDEAALRQTMKKIVEHHDALRTVYRNTENGVYAAWNRGIDEGELYSLEVVDLTGTEDCAAAIEAKANEIQGSIDLENGPLVKLGLFRCADGDHLLIAIHHLVVDGVSWRILFEDLATGYEQTLNGQSIRFPHKTDSFRTWAEQLSLHANSPEMQSERAYWQEIEQAGNVPLPKDYEQGKSLLQDSDVVTVRWTAPETEQLLKQAHRAYNTEMNDLLLAALGMAVRQWTGLDRVLVNLEGHGREDIVKDVDITRTVGWFTSQFPIVLETGQHHTVSQQIKQVKEGLRRIPNKGIGYGILRYLSAPREGERFVLEPEISFNYLGQFDQDYDSNGMKPSPYSTGSDVSGNATMDFALDMNGMVTEGALELTIRYGTTQYRRETVERLGALLQSSLREVIAHCLGKERPELTPSDVLLKGLTVEELEQLAERTGAMGELENVYTLTPMQKGMLFHNLMDSESGAYFEQVTFDLQGSLDVGAFSRSLDLLVQRHEALRTNFISGWKDEPVQVVFRQRSCELHYEDVSGLPEAEREKYAADFAALDKAKGFDLVQDSLMRVAILRTGEQAHHFIWSHHHILMDGWCMFSMIKEVFDGYFAFHEQRQPELAPVTPFAQYIEWLDKQDMNAASSYWSDYLAGYDQQTLLPQEKSRNKQEGYVPIEMDFELSKELSERVERVARQNQVTVSTLVQTVWGLMLQTYNNSEDVVFGCVVSGRPADIPGVESMIGLFINTIPVRIQSTAGESFADVMRRTQEQALASGAYDTYPLYEIQALSEQKRELISHIMVFENYPAEQRIEQMVGGGKKALAISNIEAPEQTNYDFDVTVIPDERILLRFSYNAVTFNESGVRRIFGHFARMMEQIAANPNIGVNELGLLTDSEREQIIEGFNPAVSELAPEKTFHRLFEEQAERTSEATAVVYEDKQLTYGELNEQANRLASTLREGGIGRESIVGILADRSVDLLVGVMAVWKAGGAYVPLDPEYPSDRIRFMLEDSGATVLLTQTHLQDQAQAWLAEDAALQSVRCLCLDDEQSYGGDGANGPDTSEPQDLAYVIYTSGTTGRPKGVMIEHRSLVNTAAAYRREYRLDQFPVRLLQLASFSFDVFVGDIARTLYNGGTMVICPKDDRIDPTRLYGWIRDRQITIFESTPALIVPFMEYVAEQGLDMSSMELLITSSDSCSVTDYRLLQERYGSQFRIINAYGVTEAAIDSSFYDEPLEKLPEAGNVPIGKAWLNARFYIVDAHLNPVPVGVLGELCIGGVGVARGYLNRPELNEEKFVDSPFVPGERLYRTGDLARWMEDGNVDFIGRIDNQAKIRGYRIEIGEVETQLLKVDKVREAVVVIREDGNGQKALCAYYTAEEELQASGLRSAMSQELPGYMIPSYFVQLERLPLTPNGKIDRKALPAPEGGASGSEYTAPRTPLEAKLVRIWQEVLGAATVGVKDNFFDLGGHSLRATTLVSKIHKELNVDFPLRDVFTCSTVEDMAQAIARMEEGSYSSIPVIEERDYYPLSSAQKRLFILNQLEGAELSYNMPGAMLLEGALDRQRFEEAFRGLIARHETLRTGFEMVNGEAVQRVYPQADFAVEHVQASEEEAGEVVRQFVRAFDLSKPPLLRVGLVELAEERHILMFDMHHIVSDGVSMDVLIEEFVRLYSEEELEPLRIQYKDYAAWQQSEAQQEQLKRQEAYWLDQFQGELPVLEMPTDYARPAMQSYEGHALQFFIDNQKSEGLKRLAAESGATLYMVLLAAYTILLHKYTGQQDLIVGTPIAGRNHGDVQPLIGMFVNTLVIRSYPSGEKTFLDYLKEVKETTLGAYEHQNYPFEELVDKVQVARDLSRNPLFDTMFTLQNTENKEIRLPGLQLTPYPSEEIVSKFDLSLDVTEIGGGLEYILEYATALYKRETVERLAKHFEQLLEAIVNDPGAKIAALGLLTAEEKEQIQHAFNPAIPELPPEKTFHRLFEEQAARTPEATAVMYEDKQLSYGELNEQANRLACTLREGGIGRESIVGILADRSVDLLVGVMAIWKAGGAYVPLDPEYPSERIRFMLEDSGATVLLTQTHLQDQAQAWLAEDAALQSVRFLCLDDEKSFTGDGANGPDTSEPHDLAYVIYTSGTTGRPKGVMIEHRSLVNTAAAYRREYRLDQFPVRLLQLASFSFDVFVGDIARTLYNGGTMVICPKDDRIDPTRLYGWIRDRQITIFESTPALIVPFMEYVAEQGLDMSSMELLITSSDSCSVTDYRLLQERYGSQFRIINAYGVTEAAIDSSFYDEPLEKLPEAGNVPIGKAWLNARFYIVDAHLNPVPVGVLGELCIGGVGVARGYLNRPELNEEKFVDSPFVPGERLYRTGDLARWMEDGNVDFIGRIDNQAKIRGYRIEIGEVETQLLKVDKVREAVVVIREDGNGQKALCAYYTAEEELQASGLRSAMSQELPGYMIPSYFVQLEQLPLTPNGKIDRKALPAPEGGASGSEYTAPRTPLEAKLVRIWQEVLAVTTVGVKDNFFDLGGHSLRATTLVSKIHKELNVDLPLRDVFRYSTIEEMAQAIAGMEQQEHVSIPTLEERDYYMLSSVQRRLFVQQQMEGAELSYNMSGMMVLSGALDRERFEEAFRGLIARHETLRTGFEMVNGEPMQRVYPEVDFALEYMQASEEEAEEVAGRFVRVFDLEHPPLLRVGLIEVTRERHILMFDIHHIISDGVSTGILIEELLRLYNGEELPPLRIQYKDFAAWQQSEAQRARMKQQEAYWLNLLDGELPTLELPTDFARPSVRSYEGDALEFIIDKQRSEGLQRIAEDTGSTIYMVLLAVYSILLHKYSGQEDIIVGTPISGRTHADMEPLIGMFVNTLAIRNYPAGEKPFASYLEEIKETMLGAYENQDYPFEELVEKVRVTRDLSRHPLFDTAFVMETKEERVNRFGELSIEPFIQTETVAKFDLTLELMLEDEDIHGRFEYCTKLFARNMIDNYAQDLLEIISQISEQPDILLKDISLSGHSEQGEDLVEAIDFVF</sequence>
<comment type="cofactor">
    <cofactor evidence="1">
        <name>pantetheine 4'-phosphate</name>
        <dbReference type="ChEBI" id="CHEBI:47942"/>
    </cofactor>
</comment>
<dbReference type="FunFam" id="3.30.559.30:FF:000001">
    <property type="entry name" value="Non-ribosomal peptide synthetase"/>
    <property type="match status" value="1"/>
</dbReference>
<dbReference type="NCBIfam" id="NF003417">
    <property type="entry name" value="PRK04813.1"/>
    <property type="match status" value="3"/>
</dbReference>
<dbReference type="Pfam" id="PF00668">
    <property type="entry name" value="Condensation"/>
    <property type="match status" value="5"/>
</dbReference>
<gene>
    <name evidence="8" type="primary">octA</name>
</gene>
<dbReference type="FunFam" id="3.40.50.980:FF:000001">
    <property type="entry name" value="Non-ribosomal peptide synthetase"/>
    <property type="match status" value="3"/>
</dbReference>
<evidence type="ECO:0000256" key="6">
    <source>
        <dbReference type="ARBA" id="ARBA00023194"/>
    </source>
</evidence>
<dbReference type="InterPro" id="IPR000873">
    <property type="entry name" value="AMP-dep_synth/lig_dom"/>
</dbReference>
<evidence type="ECO:0000313" key="8">
    <source>
        <dbReference type="EMBL" id="CUX79060.1"/>
    </source>
</evidence>
<evidence type="ECO:0000256" key="5">
    <source>
        <dbReference type="ARBA" id="ARBA00022737"/>
    </source>
</evidence>
<dbReference type="InterPro" id="IPR025110">
    <property type="entry name" value="AMP-bd_C"/>
</dbReference>
<keyword evidence="3" id="KW-0596">Phosphopantetheine</keyword>
<dbReference type="GO" id="GO:0031177">
    <property type="term" value="F:phosphopantetheine binding"/>
    <property type="evidence" value="ECO:0007669"/>
    <property type="project" value="InterPro"/>
</dbReference>
<evidence type="ECO:0000256" key="1">
    <source>
        <dbReference type="ARBA" id="ARBA00001957"/>
    </source>
</evidence>
<dbReference type="InterPro" id="IPR006162">
    <property type="entry name" value="Ppantetheine_attach_site"/>
</dbReference>
<dbReference type="Pfam" id="PF00550">
    <property type="entry name" value="PP-binding"/>
    <property type="match status" value="3"/>
</dbReference>
<dbReference type="GO" id="GO:0043041">
    <property type="term" value="P:amino acid activation for nonribosomal peptide biosynthetic process"/>
    <property type="evidence" value="ECO:0007669"/>
    <property type="project" value="TreeGrafter"/>
</dbReference>